<comment type="caution">
    <text evidence="1">The sequence shown here is derived from an EMBL/GenBank/DDBJ whole genome shotgun (WGS) entry which is preliminary data.</text>
</comment>
<proteinExistence type="predicted"/>
<dbReference type="Proteomes" id="UP000610746">
    <property type="component" value="Unassembled WGS sequence"/>
</dbReference>
<protein>
    <submittedName>
        <fullName evidence="1">Uncharacterized protein</fullName>
    </submittedName>
</protein>
<organism evidence="1 2">
    <name type="scientific">Frigoriflavimonas asaccharolytica</name>
    <dbReference type="NCBI Taxonomy" id="2735899"/>
    <lineage>
        <taxon>Bacteria</taxon>
        <taxon>Pseudomonadati</taxon>
        <taxon>Bacteroidota</taxon>
        <taxon>Flavobacteriia</taxon>
        <taxon>Flavobacteriales</taxon>
        <taxon>Weeksellaceae</taxon>
        <taxon>Frigoriflavimonas</taxon>
    </lineage>
</organism>
<evidence type="ECO:0000313" key="2">
    <source>
        <dbReference type="Proteomes" id="UP000610746"/>
    </source>
</evidence>
<name>A0A8J8G7Y8_9FLAO</name>
<sequence length="588" mass="69542">MEIRNLIVKEYLESLTEKDELNKIFPILLEAQGFEILTKPTENLGLKEYGKDIVAIGIDAEDGIKKRFYFELKGGADRDITENKFYGKDGIQDSLAQASYNPFLSAYPQFEKLPLKVVIVHNGTIEGKIQSTLEGMFINLQKSLENTSFERWDISILTKLFTEKLFNAYLLVDTYNVRLFNKTLINLDADENVSKEFHEILENLLSKFQFKGAKLRPNRHNQMLFETLKLISFIIFTESNGYNNLNIAKKYILCLLIKMWHWILKNNLEKDKSVIKYFDQVYQFYFDEVMQSYFEKTLPIALKKDGIYYENAGMYEEMGYNFRAFEFLEFYTIFINYWLINNTSRNDRENARLMLVDIINNNKVCMKPLIDYHSNVIISIINLFLELGDIDSAKSYMKAVIHKIKTRKINNNFLPDANNSMENVIKFRMTGTKPVFYSDSTSPLLSMLFIYVAILDLKAEYYQLREFVSEYKIDLGYFVPHFGINSTSHHLIEDLENDFEEQLFSKSHFNEGYQRDLELQQIDYNNLNERKKLSFSAFKEKILLTKDEFEYVYRTTNSGYPLMKDFAHIYFHTPYFPDTWKNYIERNM</sequence>
<keyword evidence="2" id="KW-1185">Reference proteome</keyword>
<reference evidence="1" key="1">
    <citation type="submission" date="2020-05" db="EMBL/GenBank/DDBJ databases">
        <title>Genomic Encyclopedia of Type Strains, Phase IV (KMG-V): Genome sequencing to study the core and pangenomes of soil and plant-associated prokaryotes.</title>
        <authorList>
            <person name="Whitman W."/>
        </authorList>
    </citation>
    <scope>NUCLEOTIDE SEQUENCE</scope>
    <source>
        <strain evidence="1">16F</strain>
    </source>
</reference>
<accession>A0A8J8G7Y8</accession>
<dbReference type="EMBL" id="JABSNO010000003">
    <property type="protein sequence ID" value="NRS91602.1"/>
    <property type="molecule type" value="Genomic_DNA"/>
</dbReference>
<evidence type="ECO:0000313" key="1">
    <source>
        <dbReference type="EMBL" id="NRS91602.1"/>
    </source>
</evidence>
<dbReference type="RefSeq" id="WP_173778224.1">
    <property type="nucleotide sequence ID" value="NZ_JABSNO010000003.1"/>
</dbReference>
<gene>
    <name evidence="1" type="ORF">HNQ03_000669</name>
</gene>
<dbReference type="AlphaFoldDB" id="A0A8J8G7Y8"/>